<organism evidence="1">
    <name type="scientific">Anopheles braziliensis</name>
    <dbReference type="NCBI Taxonomy" id="58242"/>
    <lineage>
        <taxon>Eukaryota</taxon>
        <taxon>Metazoa</taxon>
        <taxon>Ecdysozoa</taxon>
        <taxon>Arthropoda</taxon>
        <taxon>Hexapoda</taxon>
        <taxon>Insecta</taxon>
        <taxon>Pterygota</taxon>
        <taxon>Neoptera</taxon>
        <taxon>Endopterygota</taxon>
        <taxon>Diptera</taxon>
        <taxon>Nematocera</taxon>
        <taxon>Culicoidea</taxon>
        <taxon>Culicidae</taxon>
        <taxon>Anophelinae</taxon>
        <taxon>Anopheles</taxon>
    </lineage>
</organism>
<dbReference type="AlphaFoldDB" id="A0A2M3ZLR6"/>
<protein>
    <submittedName>
        <fullName evidence="1">Uncharacterized protein</fullName>
    </submittedName>
</protein>
<dbReference type="EMBL" id="GGFM01008649">
    <property type="protein sequence ID" value="MBW29400.1"/>
    <property type="molecule type" value="Transcribed_RNA"/>
</dbReference>
<proteinExistence type="predicted"/>
<reference evidence="1" key="1">
    <citation type="submission" date="2018-01" db="EMBL/GenBank/DDBJ databases">
        <title>An insight into the sialome of Amazonian anophelines.</title>
        <authorList>
            <person name="Ribeiro J.M."/>
            <person name="Scarpassa V."/>
            <person name="Calvo E."/>
        </authorList>
    </citation>
    <scope>NUCLEOTIDE SEQUENCE</scope>
    <source>
        <tissue evidence="1">Salivary glands</tissue>
    </source>
</reference>
<evidence type="ECO:0000313" key="1">
    <source>
        <dbReference type="EMBL" id="MBW29400.1"/>
    </source>
</evidence>
<name>A0A2M3ZLR6_9DIPT</name>
<accession>A0A2M3ZLR6</accession>
<sequence>MCCWLVSVFVALPKGFARVIFLFSVFSSRLSKDRAVEIGRKETTETTFSHVFGRTKQEDLAVMRDEQDKAHPSRGKR</sequence>